<dbReference type="EMBL" id="CAJVPK010000222">
    <property type="protein sequence ID" value="CAG8477328.1"/>
    <property type="molecule type" value="Genomic_DNA"/>
</dbReference>
<dbReference type="Proteomes" id="UP000789706">
    <property type="component" value="Unassembled WGS sequence"/>
</dbReference>
<sequence>QQQPEQQPQQLVQQQPEQQPQQLVQQQPEQQPQQQPEQRPQQQPLQPQKRGRGRPRKYVLPTQQQQPAQPTQQQQPVLSTQQQQPTQPTQQQPQGRKRNHNDDDYEAQAGSSKKNEDFKKLAKNLLGDQLSPSLEYIKELRKLKD</sequence>
<evidence type="ECO:0000313" key="3">
    <source>
        <dbReference type="Proteomes" id="UP000789706"/>
    </source>
</evidence>
<feature type="region of interest" description="Disordered" evidence="1">
    <location>
        <begin position="1"/>
        <end position="116"/>
    </location>
</feature>
<feature type="non-terminal residue" evidence="2">
    <location>
        <position position="1"/>
    </location>
</feature>
<protein>
    <submittedName>
        <fullName evidence="2">9754_t:CDS:1</fullName>
    </submittedName>
</protein>
<comment type="caution">
    <text evidence="2">The sequence shown here is derived from an EMBL/GenBank/DDBJ whole genome shotgun (WGS) entry which is preliminary data.</text>
</comment>
<proteinExistence type="predicted"/>
<name>A0A9N8W4W6_9GLOM</name>
<feature type="compositionally biased region" description="Low complexity" evidence="1">
    <location>
        <begin position="1"/>
        <end position="48"/>
    </location>
</feature>
<reference evidence="2" key="1">
    <citation type="submission" date="2021-06" db="EMBL/GenBank/DDBJ databases">
        <authorList>
            <person name="Kallberg Y."/>
            <person name="Tangrot J."/>
            <person name="Rosling A."/>
        </authorList>
    </citation>
    <scope>NUCLEOTIDE SEQUENCE</scope>
    <source>
        <strain evidence="2">AZ414A</strain>
    </source>
</reference>
<gene>
    <name evidence="2" type="ORF">DEBURN_LOCUS3467</name>
</gene>
<keyword evidence="3" id="KW-1185">Reference proteome</keyword>
<evidence type="ECO:0000256" key="1">
    <source>
        <dbReference type="SAM" id="MobiDB-lite"/>
    </source>
</evidence>
<organism evidence="2 3">
    <name type="scientific">Diversispora eburnea</name>
    <dbReference type="NCBI Taxonomy" id="1213867"/>
    <lineage>
        <taxon>Eukaryota</taxon>
        <taxon>Fungi</taxon>
        <taxon>Fungi incertae sedis</taxon>
        <taxon>Mucoromycota</taxon>
        <taxon>Glomeromycotina</taxon>
        <taxon>Glomeromycetes</taxon>
        <taxon>Diversisporales</taxon>
        <taxon>Diversisporaceae</taxon>
        <taxon>Diversispora</taxon>
    </lineage>
</organism>
<evidence type="ECO:0000313" key="2">
    <source>
        <dbReference type="EMBL" id="CAG8477328.1"/>
    </source>
</evidence>
<feature type="compositionally biased region" description="Low complexity" evidence="1">
    <location>
        <begin position="61"/>
        <end position="94"/>
    </location>
</feature>
<accession>A0A9N8W4W6</accession>
<dbReference type="AlphaFoldDB" id="A0A9N8W4W6"/>